<evidence type="ECO:0000313" key="3">
    <source>
        <dbReference type="EMBL" id="CAD8511428.1"/>
    </source>
</evidence>
<dbReference type="EMBL" id="HBEP01037240">
    <property type="protein sequence ID" value="CAD8511428.1"/>
    <property type="molecule type" value="Transcribed_RNA"/>
</dbReference>
<sequence>MGSRLDGMVLGEAVPPEVLQQLGVEGKRAVVAFFCRDNGHECMQELRDLESRATRYQADFSCDVVAIRSQGSWINEDTPSKYPSLRFMVDEGEELRQAFRMEIGQINDRQSYLLDAQGRVQGQINVYPDPYAHSAMATRTLLAMDNTADPWNAAADPAAVDEKATQMKAYYREEMDEKLAKRKAFDERKEAEKSADKSAPSEPARDLRYEDTGGDFNPFERLGGLFTAGFKKKEGDEE</sequence>
<protein>
    <recommendedName>
        <fullName evidence="2">Alkyl hydroperoxide reductase subunit C/ Thiol specific antioxidant domain-containing protein</fullName>
    </recommendedName>
</protein>
<dbReference type="Pfam" id="PF00578">
    <property type="entry name" value="AhpC-TSA"/>
    <property type="match status" value="1"/>
</dbReference>
<organism evidence="3">
    <name type="scientific">Phaeocystis antarctica</name>
    <dbReference type="NCBI Taxonomy" id="33657"/>
    <lineage>
        <taxon>Eukaryota</taxon>
        <taxon>Haptista</taxon>
        <taxon>Haptophyta</taxon>
        <taxon>Prymnesiophyceae</taxon>
        <taxon>Phaeocystales</taxon>
        <taxon>Phaeocystaceae</taxon>
        <taxon>Phaeocystis</taxon>
    </lineage>
</organism>
<feature type="compositionally biased region" description="Basic and acidic residues" evidence="1">
    <location>
        <begin position="183"/>
        <end position="196"/>
    </location>
</feature>
<feature type="region of interest" description="Disordered" evidence="1">
    <location>
        <begin position="183"/>
        <end position="216"/>
    </location>
</feature>
<feature type="domain" description="Alkyl hydroperoxide reductase subunit C/ Thiol specific antioxidant" evidence="2">
    <location>
        <begin position="22"/>
        <end position="121"/>
    </location>
</feature>
<dbReference type="Gene3D" id="3.40.30.10">
    <property type="entry name" value="Glutaredoxin"/>
    <property type="match status" value="1"/>
</dbReference>
<dbReference type="GO" id="GO:0016209">
    <property type="term" value="F:antioxidant activity"/>
    <property type="evidence" value="ECO:0007669"/>
    <property type="project" value="InterPro"/>
</dbReference>
<dbReference type="InterPro" id="IPR036249">
    <property type="entry name" value="Thioredoxin-like_sf"/>
</dbReference>
<evidence type="ECO:0000259" key="2">
    <source>
        <dbReference type="Pfam" id="PF00578"/>
    </source>
</evidence>
<name>A0A7S0I5C3_9EUKA</name>
<dbReference type="InterPro" id="IPR000866">
    <property type="entry name" value="AhpC/TSA"/>
</dbReference>
<dbReference type="AlphaFoldDB" id="A0A7S0I5C3"/>
<dbReference type="GO" id="GO:0016491">
    <property type="term" value="F:oxidoreductase activity"/>
    <property type="evidence" value="ECO:0007669"/>
    <property type="project" value="InterPro"/>
</dbReference>
<accession>A0A7S0I5C3</accession>
<dbReference type="SUPFAM" id="SSF52833">
    <property type="entry name" value="Thioredoxin-like"/>
    <property type="match status" value="1"/>
</dbReference>
<reference evidence="3" key="1">
    <citation type="submission" date="2021-01" db="EMBL/GenBank/DDBJ databases">
        <authorList>
            <person name="Corre E."/>
            <person name="Pelletier E."/>
            <person name="Niang G."/>
            <person name="Scheremetjew M."/>
            <person name="Finn R."/>
            <person name="Kale V."/>
            <person name="Holt S."/>
            <person name="Cochrane G."/>
            <person name="Meng A."/>
            <person name="Brown T."/>
            <person name="Cohen L."/>
        </authorList>
    </citation>
    <scope>NUCLEOTIDE SEQUENCE</scope>
    <source>
        <strain evidence="3">CCMP1374</strain>
    </source>
</reference>
<gene>
    <name evidence="3" type="ORF">PANT1444_LOCUS21085</name>
</gene>
<evidence type="ECO:0000256" key="1">
    <source>
        <dbReference type="SAM" id="MobiDB-lite"/>
    </source>
</evidence>
<proteinExistence type="predicted"/>